<sequence>MQYCLLMHYQEGGEIGLSDEDMAPARAAFAQYADDLDAAGVLIGTQVLESAAVSTTFTARNGAPEIQDGPFADTKERLGGVFVIRVPDLDAALEWAKRCPAAAWGTIEIRPVGVTYASGRGWYQPE</sequence>
<dbReference type="Gene3D" id="3.30.70.1060">
    <property type="entry name" value="Dimeric alpha+beta barrel"/>
    <property type="match status" value="1"/>
</dbReference>
<dbReference type="PANTHER" id="PTHR35174">
    <property type="entry name" value="BLL7171 PROTEIN-RELATED"/>
    <property type="match status" value="1"/>
</dbReference>
<comment type="caution">
    <text evidence="3">The sequence shown here is derived from an EMBL/GenBank/DDBJ whole genome shotgun (WGS) entry which is preliminary data.</text>
</comment>
<reference evidence="3 4" key="1">
    <citation type="submission" date="2015-10" db="EMBL/GenBank/DDBJ databases">
        <title>Mycobacterium gordonae draft genome assembly.</title>
        <authorList>
            <person name="Ustinova V."/>
            <person name="Smirnova T."/>
            <person name="Blagodatskikh K."/>
            <person name="Varlamov D."/>
            <person name="Larionova E."/>
            <person name="Chernousova L."/>
        </authorList>
    </citation>
    <scope>NUCLEOTIDE SEQUENCE [LARGE SCALE GENOMIC DNA]</scope>
    <source>
        <strain evidence="3 4">CTRI 14-8773</strain>
    </source>
</reference>
<evidence type="ECO:0000313" key="3">
    <source>
        <dbReference type="EMBL" id="KQH80941.1"/>
    </source>
</evidence>
<gene>
    <name evidence="3" type="ORF">AO501_29480</name>
</gene>
<dbReference type="EMBL" id="LKTM01000002">
    <property type="protein sequence ID" value="KQH80941.1"/>
    <property type="molecule type" value="Genomic_DNA"/>
</dbReference>
<dbReference type="InterPro" id="IPR011008">
    <property type="entry name" value="Dimeric_a/b-barrel"/>
</dbReference>
<protein>
    <recommendedName>
        <fullName evidence="2">YCII-related domain-containing protein</fullName>
    </recommendedName>
</protein>
<evidence type="ECO:0000313" key="4">
    <source>
        <dbReference type="Proteomes" id="UP000051677"/>
    </source>
</evidence>
<comment type="similarity">
    <text evidence="1">Belongs to the YciI family.</text>
</comment>
<proteinExistence type="inferred from homology"/>
<dbReference type="STRING" id="1778.A9W97_30275"/>
<dbReference type="RefSeq" id="WP_055576202.1">
    <property type="nucleotide sequence ID" value="NZ_LKTM01000002.1"/>
</dbReference>
<evidence type="ECO:0000259" key="2">
    <source>
        <dbReference type="Pfam" id="PF03795"/>
    </source>
</evidence>
<dbReference type="Proteomes" id="UP000051677">
    <property type="component" value="Unassembled WGS sequence"/>
</dbReference>
<feature type="domain" description="YCII-related" evidence="2">
    <location>
        <begin position="1"/>
        <end position="112"/>
    </location>
</feature>
<accession>A0A0Q2QMA2</accession>
<dbReference type="AlphaFoldDB" id="A0A0Q2QMA2"/>
<dbReference type="OrthoDB" id="668782at2"/>
<dbReference type="InterPro" id="IPR005545">
    <property type="entry name" value="YCII"/>
</dbReference>
<evidence type="ECO:0000256" key="1">
    <source>
        <dbReference type="ARBA" id="ARBA00007689"/>
    </source>
</evidence>
<dbReference type="SUPFAM" id="SSF54909">
    <property type="entry name" value="Dimeric alpha+beta barrel"/>
    <property type="match status" value="1"/>
</dbReference>
<dbReference type="PANTHER" id="PTHR35174:SF3">
    <property type="entry name" value="BLL7171 PROTEIN"/>
    <property type="match status" value="1"/>
</dbReference>
<organism evidence="3 4">
    <name type="scientific">Mycobacterium gordonae</name>
    <dbReference type="NCBI Taxonomy" id="1778"/>
    <lineage>
        <taxon>Bacteria</taxon>
        <taxon>Bacillati</taxon>
        <taxon>Actinomycetota</taxon>
        <taxon>Actinomycetes</taxon>
        <taxon>Mycobacteriales</taxon>
        <taxon>Mycobacteriaceae</taxon>
        <taxon>Mycobacterium</taxon>
    </lineage>
</organism>
<name>A0A0Q2QMA2_MYCGO</name>
<dbReference type="Pfam" id="PF03795">
    <property type="entry name" value="YCII"/>
    <property type="match status" value="1"/>
</dbReference>